<accession>A0A4Y7QJ83</accession>
<dbReference type="OrthoDB" id="3209743at2759"/>
<gene>
    <name evidence="1" type="ORF">BD410DRAFT_740503</name>
</gene>
<proteinExistence type="predicted"/>
<protein>
    <submittedName>
        <fullName evidence="1">Uncharacterized protein</fullName>
    </submittedName>
</protein>
<reference evidence="1 2" key="1">
    <citation type="submission" date="2018-06" db="EMBL/GenBank/DDBJ databases">
        <title>A transcriptomic atlas of mushroom development highlights an independent origin of complex multicellularity.</title>
        <authorList>
            <consortium name="DOE Joint Genome Institute"/>
            <person name="Krizsan K."/>
            <person name="Almasi E."/>
            <person name="Merenyi Z."/>
            <person name="Sahu N."/>
            <person name="Viragh M."/>
            <person name="Koszo T."/>
            <person name="Mondo S."/>
            <person name="Kiss B."/>
            <person name="Balint B."/>
            <person name="Kues U."/>
            <person name="Barry K."/>
            <person name="Hegedus J.C."/>
            <person name="Henrissat B."/>
            <person name="Johnson J."/>
            <person name="Lipzen A."/>
            <person name="Ohm R."/>
            <person name="Nagy I."/>
            <person name="Pangilinan J."/>
            <person name="Yan J."/>
            <person name="Xiong Y."/>
            <person name="Grigoriev I.V."/>
            <person name="Hibbett D.S."/>
            <person name="Nagy L.G."/>
        </authorList>
    </citation>
    <scope>NUCLEOTIDE SEQUENCE [LARGE SCALE GENOMIC DNA]</scope>
    <source>
        <strain evidence="1 2">SZMC22713</strain>
    </source>
</reference>
<name>A0A4Y7QJ83_9AGAM</name>
<evidence type="ECO:0000313" key="1">
    <source>
        <dbReference type="EMBL" id="TDL27445.1"/>
    </source>
</evidence>
<dbReference type="VEuPathDB" id="FungiDB:BD410DRAFT_740503"/>
<evidence type="ECO:0000313" key="2">
    <source>
        <dbReference type="Proteomes" id="UP000294933"/>
    </source>
</evidence>
<dbReference type="Proteomes" id="UP000294933">
    <property type="component" value="Unassembled WGS sequence"/>
</dbReference>
<organism evidence="1 2">
    <name type="scientific">Rickenella mellea</name>
    <dbReference type="NCBI Taxonomy" id="50990"/>
    <lineage>
        <taxon>Eukaryota</taxon>
        <taxon>Fungi</taxon>
        <taxon>Dikarya</taxon>
        <taxon>Basidiomycota</taxon>
        <taxon>Agaricomycotina</taxon>
        <taxon>Agaricomycetes</taxon>
        <taxon>Hymenochaetales</taxon>
        <taxon>Rickenellaceae</taxon>
        <taxon>Rickenella</taxon>
    </lineage>
</organism>
<dbReference type="AlphaFoldDB" id="A0A4Y7QJ83"/>
<dbReference type="STRING" id="50990.A0A4Y7QJ83"/>
<dbReference type="EMBL" id="ML170159">
    <property type="protein sequence ID" value="TDL27445.1"/>
    <property type="molecule type" value="Genomic_DNA"/>
</dbReference>
<keyword evidence="2" id="KW-1185">Reference proteome</keyword>
<sequence>MASPPPQLFFSPDVKHMDEWATRTGIPLTSSAEALGTFYARAHRWLVALKAQLVRNHGWRELPHDSRMLFAIECPPLYRSSNGVSRTPPMHLQLPTHASTFFSPERRVQWEMIFHSALFPAMRHSVQPVGDILHILQCLLTGMLVLVKEVDSLETIRALPPPEWITANEGMLIEIFGSSHFRKLMKAASDKRLSFKLRSTA</sequence>